<dbReference type="eggNOG" id="ENOG502QWM7">
    <property type="taxonomic scope" value="Eukaryota"/>
</dbReference>
<dbReference type="GO" id="GO:0000812">
    <property type="term" value="C:Swr1 complex"/>
    <property type="evidence" value="ECO:0007669"/>
    <property type="project" value="InterPro"/>
</dbReference>
<keyword evidence="4" id="KW-1185">Reference proteome</keyword>
<dbReference type="PANTHER" id="PTHR28108:SF1">
    <property type="entry name" value="SWR1-COMPLEX PROTEIN 3"/>
    <property type="match status" value="1"/>
</dbReference>
<dbReference type="OMA" id="LQYGPPN"/>
<feature type="compositionally biased region" description="Pro residues" evidence="1">
    <location>
        <begin position="218"/>
        <end position="241"/>
    </location>
</feature>
<evidence type="ECO:0000313" key="4">
    <source>
        <dbReference type="Proteomes" id="UP000008066"/>
    </source>
</evidence>
<sequence>MEKKRKLPARAAARAEQAAKRRHTSPPARSATPAPASEPDPEPASPEKEKEKEPPPPLPTSITPGKPLPAVESPQPDDLPDSEYQTVAESGVLGESIRRSRHKWIIGEGMFEKYWTKPVKKRGVVIEEPNNPPKDSMTKIGQVQIVVDPHVFDAVLYAVRDPKPPPPPPPDKRPIIEYGPRNGAMQPPPTPGATTPATPSVPAQGQAPPSIESAPAGPAQPSPSPAPTASAPQPPPAPPAPVQSSVNTSPSTSSMPTAAPAAPPIVSPRGMENVLSPAPAQAQPMPPAQPLAASEPPPPAAPSTHPTAPPTPASGPVAAPAPAPAPPSNGPPTTPTPAPPKPGTDPIILMLAERAGGDPQLRELMKRVAQGNAEQHELQKFQSIIDALTAESKQQRKGPTAAELTIANDGRSVQWFADQVRDILFIVQRTNPRETGSTLIPPPNSDPLCIMLARKALDDIRTRDIVRRVADRRPLFSDAPDLKAILDDFKSKLIKAQEAQKQAQAPALNARAKGATAGQHSNQVNGKPSPAPQQALRSKGPPPPPKPDISAIVVEFVGGNGDRYLFPRYSLLEYKPLPPGQSGQQVYASFLIVHRGSQSEYPVADPSRDYWQAITIRLYAPTGDHLEQLQHVVAPREEVLKYFETVKNSMTRGEYILLAWRLRKKQAGEESEEEEDGGKMPAGKDKEKEKEKGKGKAVNGSSTPAPAGKGKENKEKEKEDALASKKKAGANTGGVLWTTSGKQLPKPELRDLPKGRSYGRAMDADENYQSFIASVSKKES</sequence>
<proteinExistence type="predicted"/>
<dbReference type="HOGENOM" id="CLU_013601_0_0_1"/>
<evidence type="ECO:0000256" key="1">
    <source>
        <dbReference type="SAM" id="MobiDB-lite"/>
    </source>
</evidence>
<feature type="compositionally biased region" description="Low complexity" evidence="1">
    <location>
        <begin position="242"/>
        <end position="260"/>
    </location>
</feature>
<dbReference type="GO" id="GO:0140849">
    <property type="term" value="F:ATP-dependent H2AZ histone chaperone activity"/>
    <property type="evidence" value="ECO:0007669"/>
    <property type="project" value="InterPro"/>
</dbReference>
<feature type="compositionally biased region" description="Low complexity" evidence="1">
    <location>
        <begin position="25"/>
        <end position="35"/>
    </location>
</feature>
<feature type="region of interest" description="Disordered" evidence="1">
    <location>
        <begin position="667"/>
        <end position="766"/>
    </location>
</feature>
<feature type="compositionally biased region" description="Basic and acidic residues" evidence="1">
    <location>
        <begin position="745"/>
        <end position="754"/>
    </location>
</feature>
<gene>
    <name evidence="3" type="ORF">CTHT_0018040</name>
</gene>
<dbReference type="InterPro" id="IPR057558">
    <property type="entry name" value="Swc3_dom"/>
</dbReference>
<evidence type="ECO:0000259" key="2">
    <source>
        <dbReference type="Pfam" id="PF24707"/>
    </source>
</evidence>
<dbReference type="AlphaFoldDB" id="G0S2Q0"/>
<dbReference type="GeneID" id="18255842"/>
<evidence type="ECO:0000313" key="3">
    <source>
        <dbReference type="EMBL" id="EGS22283.1"/>
    </source>
</evidence>
<dbReference type="KEGG" id="cthr:CTHT_0018040"/>
<name>G0S2Q0_CHATD</name>
<reference evidence="3 4" key="1">
    <citation type="journal article" date="2011" name="Cell">
        <title>Insight into structure and assembly of the nuclear pore complex by utilizing the genome of a eukaryotic thermophile.</title>
        <authorList>
            <person name="Amlacher S."/>
            <person name="Sarges P."/>
            <person name="Flemming D."/>
            <person name="van Noort V."/>
            <person name="Kunze R."/>
            <person name="Devos D.P."/>
            <person name="Arumugam M."/>
            <person name="Bork P."/>
            <person name="Hurt E."/>
        </authorList>
    </citation>
    <scope>NUCLEOTIDE SEQUENCE [LARGE SCALE GENOMIC DNA]</scope>
    <source>
        <strain evidence="4">DSM 1495 / CBS 144.50 / IMI 039719</strain>
    </source>
</reference>
<dbReference type="OrthoDB" id="5338195at2759"/>
<dbReference type="RefSeq" id="XP_006692302.1">
    <property type="nucleotide sequence ID" value="XM_006692239.1"/>
</dbReference>
<feature type="compositionally biased region" description="Basic and acidic residues" evidence="1">
    <location>
        <begin position="45"/>
        <end position="54"/>
    </location>
</feature>
<protein>
    <recommendedName>
        <fullName evidence="2">SWR1-complex protein 3 domain-containing protein</fullName>
    </recommendedName>
</protein>
<feature type="compositionally biased region" description="Basic and acidic residues" evidence="1">
    <location>
        <begin position="709"/>
        <end position="723"/>
    </location>
</feature>
<feature type="compositionally biased region" description="Basic and acidic residues" evidence="1">
    <location>
        <begin position="682"/>
        <end position="694"/>
    </location>
</feature>
<accession>G0S2Q0</accession>
<dbReference type="STRING" id="759272.G0S2Q0"/>
<dbReference type="PANTHER" id="PTHR28108">
    <property type="entry name" value="SWR1-COMPLEX PROTEIN 3"/>
    <property type="match status" value="1"/>
</dbReference>
<dbReference type="InterPro" id="IPR037651">
    <property type="entry name" value="Swc3"/>
</dbReference>
<feature type="compositionally biased region" description="Low complexity" evidence="1">
    <location>
        <begin position="192"/>
        <end position="203"/>
    </location>
</feature>
<dbReference type="Proteomes" id="UP000008066">
    <property type="component" value="Unassembled WGS sequence"/>
</dbReference>
<feature type="region of interest" description="Disordered" evidence="1">
    <location>
        <begin position="500"/>
        <end position="550"/>
    </location>
</feature>
<feature type="domain" description="SWR1-complex protein 3" evidence="2">
    <location>
        <begin position="67"/>
        <end position="162"/>
    </location>
</feature>
<organism evidence="4">
    <name type="scientific">Chaetomium thermophilum (strain DSM 1495 / CBS 144.50 / IMI 039719)</name>
    <name type="common">Thermochaetoides thermophila</name>
    <dbReference type="NCBI Taxonomy" id="759272"/>
    <lineage>
        <taxon>Eukaryota</taxon>
        <taxon>Fungi</taxon>
        <taxon>Dikarya</taxon>
        <taxon>Ascomycota</taxon>
        <taxon>Pezizomycotina</taxon>
        <taxon>Sordariomycetes</taxon>
        <taxon>Sordariomycetidae</taxon>
        <taxon>Sordariales</taxon>
        <taxon>Chaetomiaceae</taxon>
        <taxon>Thermochaetoides</taxon>
    </lineage>
</organism>
<feature type="region of interest" description="Disordered" evidence="1">
    <location>
        <begin position="1"/>
        <end position="99"/>
    </location>
</feature>
<dbReference type="Pfam" id="PF24707">
    <property type="entry name" value="Swc3"/>
    <property type="match status" value="1"/>
</dbReference>
<feature type="region of interest" description="Disordered" evidence="1">
    <location>
        <begin position="158"/>
        <end position="346"/>
    </location>
</feature>
<dbReference type="EMBL" id="GL988040">
    <property type="protein sequence ID" value="EGS22283.1"/>
    <property type="molecule type" value="Genomic_DNA"/>
</dbReference>
<feature type="compositionally biased region" description="Pro residues" evidence="1">
    <location>
        <begin position="284"/>
        <end position="343"/>
    </location>
</feature>